<dbReference type="Proteomes" id="UP000198984">
    <property type="component" value="Unassembled WGS sequence"/>
</dbReference>
<organism evidence="1 2">
    <name type="scientific">Chitinophaga rupis</name>
    <dbReference type="NCBI Taxonomy" id="573321"/>
    <lineage>
        <taxon>Bacteria</taxon>
        <taxon>Pseudomonadati</taxon>
        <taxon>Bacteroidota</taxon>
        <taxon>Chitinophagia</taxon>
        <taxon>Chitinophagales</taxon>
        <taxon>Chitinophagaceae</taxon>
        <taxon>Chitinophaga</taxon>
    </lineage>
</organism>
<dbReference type="OrthoDB" id="882345at2"/>
<sequence length="230" mass="25880">MFIQEQINEFLRNKLYAASCISGRLECQVTSGTLLTLRGQKADGKNIFFWDLEMPLQRLIHQYLTLEAPQAAAFTIDIDLEQNNFVYRLTSPAEMKAMEKANALQEKADTDQRLQDMKAALLANNTPYGQALATKVAQALNRGALMNSHRDYCGMGLEKNAKGQYLYGEVWDGGFTPGARTFADKASFIQWLAVQSDASMANLQSQDTWVWNNQVINRQRLEAFIQGLPS</sequence>
<protein>
    <submittedName>
        <fullName evidence="1">Uncharacterized protein</fullName>
    </submittedName>
</protein>
<dbReference type="AlphaFoldDB" id="A0A1H8HML0"/>
<evidence type="ECO:0000313" key="1">
    <source>
        <dbReference type="EMBL" id="SEN57236.1"/>
    </source>
</evidence>
<reference evidence="1 2" key="1">
    <citation type="submission" date="2016-10" db="EMBL/GenBank/DDBJ databases">
        <authorList>
            <person name="de Groot N.N."/>
        </authorList>
    </citation>
    <scope>NUCLEOTIDE SEQUENCE [LARGE SCALE GENOMIC DNA]</scope>
    <source>
        <strain evidence="1 2">DSM 21039</strain>
    </source>
</reference>
<keyword evidence="2" id="KW-1185">Reference proteome</keyword>
<dbReference type="EMBL" id="FOBB01000011">
    <property type="protein sequence ID" value="SEN57236.1"/>
    <property type="molecule type" value="Genomic_DNA"/>
</dbReference>
<evidence type="ECO:0000313" key="2">
    <source>
        <dbReference type="Proteomes" id="UP000198984"/>
    </source>
</evidence>
<proteinExistence type="predicted"/>
<accession>A0A1H8HML0</accession>
<gene>
    <name evidence="1" type="ORF">SAMN04488505_111104</name>
</gene>
<name>A0A1H8HML0_9BACT</name>
<dbReference type="RefSeq" id="WP_089920182.1">
    <property type="nucleotide sequence ID" value="NZ_FOBB01000011.1"/>
</dbReference>
<dbReference type="STRING" id="573321.SAMN04488505_111104"/>